<reference evidence="2 3" key="1">
    <citation type="journal article" date="2022" name="G3 (Bethesda)">
        <title>Whole-genome sequence and methylome profiling of the almond [Prunus dulcis (Mill.) D.A. Webb] cultivar 'Nonpareil'.</title>
        <authorList>
            <person name="D'Amico-Willman K.M."/>
            <person name="Ouma W.Z."/>
            <person name="Meulia T."/>
            <person name="Sideli G.M."/>
            <person name="Gradziel T.M."/>
            <person name="Fresnedo-Ramirez J."/>
        </authorList>
    </citation>
    <scope>NUCLEOTIDE SEQUENCE [LARGE SCALE GENOMIC DNA]</scope>
    <source>
        <strain evidence="2">Clone GOH B32 T37-40</strain>
    </source>
</reference>
<evidence type="ECO:0000313" key="2">
    <source>
        <dbReference type="EMBL" id="KAI5338113.1"/>
    </source>
</evidence>
<protein>
    <submittedName>
        <fullName evidence="2">Uncharacterized protein</fullName>
    </submittedName>
</protein>
<organism evidence="2 3">
    <name type="scientific">Prunus dulcis</name>
    <name type="common">Almond</name>
    <name type="synonym">Amygdalus dulcis</name>
    <dbReference type="NCBI Taxonomy" id="3755"/>
    <lineage>
        <taxon>Eukaryota</taxon>
        <taxon>Viridiplantae</taxon>
        <taxon>Streptophyta</taxon>
        <taxon>Embryophyta</taxon>
        <taxon>Tracheophyta</taxon>
        <taxon>Spermatophyta</taxon>
        <taxon>Magnoliopsida</taxon>
        <taxon>eudicotyledons</taxon>
        <taxon>Gunneridae</taxon>
        <taxon>Pentapetalae</taxon>
        <taxon>rosids</taxon>
        <taxon>fabids</taxon>
        <taxon>Rosales</taxon>
        <taxon>Rosaceae</taxon>
        <taxon>Amygdaloideae</taxon>
        <taxon>Amygdaleae</taxon>
        <taxon>Prunus</taxon>
    </lineage>
</organism>
<dbReference type="AlphaFoldDB" id="A0AAD4W809"/>
<keyword evidence="3" id="KW-1185">Reference proteome</keyword>
<dbReference type="Proteomes" id="UP001054821">
    <property type="component" value="Chromosome 3"/>
</dbReference>
<feature type="region of interest" description="Disordered" evidence="1">
    <location>
        <begin position="60"/>
        <end position="87"/>
    </location>
</feature>
<sequence>MGPLSMSRGRHLGNFYPLGRKIASTWESLTDLALDFRATPSDPPNLGLMEKKQKIHFQRGAQALAGSGSHEDGLARRPVSPELEPKG</sequence>
<evidence type="ECO:0000313" key="3">
    <source>
        <dbReference type="Proteomes" id="UP001054821"/>
    </source>
</evidence>
<proteinExistence type="predicted"/>
<name>A0AAD4W809_PRUDU</name>
<accession>A0AAD4W809</accession>
<evidence type="ECO:0000256" key="1">
    <source>
        <dbReference type="SAM" id="MobiDB-lite"/>
    </source>
</evidence>
<dbReference type="EMBL" id="JAJFAZ020000003">
    <property type="protein sequence ID" value="KAI5338113.1"/>
    <property type="molecule type" value="Genomic_DNA"/>
</dbReference>
<gene>
    <name evidence="2" type="ORF">L3X38_017384</name>
</gene>
<comment type="caution">
    <text evidence="2">The sequence shown here is derived from an EMBL/GenBank/DDBJ whole genome shotgun (WGS) entry which is preliminary data.</text>
</comment>